<dbReference type="EMBL" id="JASNQZ010000011">
    <property type="protein sequence ID" value="KAL0950646.1"/>
    <property type="molecule type" value="Genomic_DNA"/>
</dbReference>
<dbReference type="Proteomes" id="UP001556367">
    <property type="component" value="Unassembled WGS sequence"/>
</dbReference>
<dbReference type="PANTHER" id="PTHR43355:SF2">
    <property type="entry name" value="FLAVIN REDUCTASE (NADPH)"/>
    <property type="match status" value="1"/>
</dbReference>
<sequence length="223" mass="23619">MTRILILGATGAIGILVVREFLAVQPSPTIVIFARTPDKLPSDIKANPRVVVIKGELTDSDGLAKSLEGVDVVVSTLGPLVSKGPLHPSGTPLAKAYERLIELMMQQSVKRLIALGTASITDPADKFSLKFSAMVLTVSTLARTAYKDVVAIGEAIRSQGADLDWTIVRVPVLTNGQSKEFTTGYLGDSKLGTSLSRAACAAFIVAEVGKEEWVKKAPMVTSV</sequence>
<accession>A0ABR3J560</accession>
<evidence type="ECO:0000256" key="1">
    <source>
        <dbReference type="ARBA" id="ARBA00038376"/>
    </source>
</evidence>
<comment type="caution">
    <text evidence="3">The sequence shown here is derived from an EMBL/GenBank/DDBJ whole genome shotgun (WGS) entry which is preliminary data.</text>
</comment>
<keyword evidence="4" id="KW-1185">Reference proteome</keyword>
<dbReference type="PANTHER" id="PTHR43355">
    <property type="entry name" value="FLAVIN REDUCTASE (NADPH)"/>
    <property type="match status" value="1"/>
</dbReference>
<evidence type="ECO:0000313" key="3">
    <source>
        <dbReference type="EMBL" id="KAL0950646.1"/>
    </source>
</evidence>
<dbReference type="Gene3D" id="3.40.50.720">
    <property type="entry name" value="NAD(P)-binding Rossmann-like Domain"/>
    <property type="match status" value="1"/>
</dbReference>
<gene>
    <name evidence="3" type="ORF">HGRIS_007434</name>
</gene>
<organism evidence="3 4">
    <name type="scientific">Hohenbuehelia grisea</name>
    <dbReference type="NCBI Taxonomy" id="104357"/>
    <lineage>
        <taxon>Eukaryota</taxon>
        <taxon>Fungi</taxon>
        <taxon>Dikarya</taxon>
        <taxon>Basidiomycota</taxon>
        <taxon>Agaricomycotina</taxon>
        <taxon>Agaricomycetes</taxon>
        <taxon>Agaricomycetidae</taxon>
        <taxon>Agaricales</taxon>
        <taxon>Pleurotineae</taxon>
        <taxon>Pleurotaceae</taxon>
        <taxon>Hohenbuehelia</taxon>
    </lineage>
</organism>
<dbReference type="Pfam" id="PF13460">
    <property type="entry name" value="NAD_binding_10"/>
    <property type="match status" value="1"/>
</dbReference>
<feature type="domain" description="NAD(P)-binding" evidence="2">
    <location>
        <begin position="8"/>
        <end position="208"/>
    </location>
</feature>
<comment type="similarity">
    <text evidence="1">Belongs to the avfA family.</text>
</comment>
<proteinExistence type="inferred from homology"/>
<dbReference type="InterPro" id="IPR051606">
    <property type="entry name" value="Polyketide_Oxido-like"/>
</dbReference>
<protein>
    <recommendedName>
        <fullName evidence="2">NAD(P)-binding domain-containing protein</fullName>
    </recommendedName>
</protein>
<reference evidence="4" key="1">
    <citation type="submission" date="2024-06" db="EMBL/GenBank/DDBJ databases">
        <title>Multi-omics analyses provide insights into the biosynthesis of the anticancer antibiotic pleurotin in Hohenbuehelia grisea.</title>
        <authorList>
            <person name="Weaver J.A."/>
            <person name="Alberti F."/>
        </authorList>
    </citation>
    <scope>NUCLEOTIDE SEQUENCE [LARGE SCALE GENOMIC DNA]</scope>
    <source>
        <strain evidence="4">T-177</strain>
    </source>
</reference>
<evidence type="ECO:0000259" key="2">
    <source>
        <dbReference type="Pfam" id="PF13460"/>
    </source>
</evidence>
<name>A0ABR3J560_9AGAR</name>
<evidence type="ECO:0000313" key="4">
    <source>
        <dbReference type="Proteomes" id="UP001556367"/>
    </source>
</evidence>
<dbReference type="InterPro" id="IPR016040">
    <property type="entry name" value="NAD(P)-bd_dom"/>
</dbReference>
<dbReference type="InterPro" id="IPR036291">
    <property type="entry name" value="NAD(P)-bd_dom_sf"/>
</dbReference>
<dbReference type="SUPFAM" id="SSF51735">
    <property type="entry name" value="NAD(P)-binding Rossmann-fold domains"/>
    <property type="match status" value="1"/>
</dbReference>